<evidence type="ECO:0000313" key="3">
    <source>
        <dbReference type="EMBL" id="KAK4219538.1"/>
    </source>
</evidence>
<dbReference type="EMBL" id="MU858047">
    <property type="protein sequence ID" value="KAK4219538.1"/>
    <property type="molecule type" value="Genomic_DNA"/>
</dbReference>
<dbReference type="PANTHER" id="PTHR37544:SF3">
    <property type="entry name" value="SPRAY"/>
    <property type="match status" value="1"/>
</dbReference>
<feature type="compositionally biased region" description="Polar residues" evidence="1">
    <location>
        <begin position="992"/>
        <end position="1006"/>
    </location>
</feature>
<feature type="transmembrane region" description="Helical" evidence="2">
    <location>
        <begin position="758"/>
        <end position="776"/>
    </location>
</feature>
<evidence type="ECO:0000256" key="1">
    <source>
        <dbReference type="SAM" id="MobiDB-lite"/>
    </source>
</evidence>
<dbReference type="InterPro" id="IPR021840">
    <property type="entry name" value="DUF3433"/>
</dbReference>
<organism evidence="3 4">
    <name type="scientific">Rhypophila decipiens</name>
    <dbReference type="NCBI Taxonomy" id="261697"/>
    <lineage>
        <taxon>Eukaryota</taxon>
        <taxon>Fungi</taxon>
        <taxon>Dikarya</taxon>
        <taxon>Ascomycota</taxon>
        <taxon>Pezizomycotina</taxon>
        <taxon>Sordariomycetes</taxon>
        <taxon>Sordariomycetidae</taxon>
        <taxon>Sordariales</taxon>
        <taxon>Naviculisporaceae</taxon>
        <taxon>Rhypophila</taxon>
    </lineage>
</organism>
<dbReference type="AlphaFoldDB" id="A0AAN6YJF1"/>
<protein>
    <submittedName>
        <fullName evidence="3">Uncharacterized protein</fullName>
    </submittedName>
</protein>
<accession>A0AAN6YJF1</accession>
<comment type="caution">
    <text evidence="3">The sequence shown here is derived from an EMBL/GenBank/DDBJ whole genome shotgun (WGS) entry which is preliminary data.</text>
</comment>
<feature type="compositionally biased region" description="Low complexity" evidence="1">
    <location>
        <begin position="342"/>
        <end position="357"/>
    </location>
</feature>
<name>A0AAN6YJF1_9PEZI</name>
<dbReference type="Proteomes" id="UP001301769">
    <property type="component" value="Unassembled WGS sequence"/>
</dbReference>
<keyword evidence="2" id="KW-0472">Membrane</keyword>
<gene>
    <name evidence="3" type="ORF">QBC37DRAFT_457025</name>
</gene>
<keyword evidence="2" id="KW-0812">Transmembrane</keyword>
<sequence>MGPQIEDTGKRIEERSIGSIYDQGTNGFYKPCVLKWPFIVTVIFLLTHTLTLVIYVQQMTSYSSGNPMEEMKLERPDAISPRTENRFQSTSHLDYGTKSTQSNNALTSAPRQVVRREDTTITQWQITTVTIPVPSTIERTITTTLSASTVTTTTWFPVTISLTTETETIYENDIKSAFTAAEPQTITITIERQLSQTEVLITEIPAPRIITTTAGDGVAVESNFTPAVVVNTSPVPASITTMLVETVIGGDPFSLSSFFIFTTEPGSLVTKITTPSPFVFTTLDNGVKITATSTPPPQTYITREGATVRTLATVVMAAAPDSKTGPFEASTIATYHESQSPTSYTTDISGTPTTIVTTPPPRTRFSTLPIVWSPPFEASSIATFLETQPPVTYTTDVSGTPTTIVTTPPPKSKLSTVPIAWSPKTITRSTGGNSGPSSKNETTVIVDGALYNLTPNEYFAGAFLPTIVAIILGIPISIIDTNARLIQPFHALKLGGRCASSSLDLTFSGPINTFLMPCRLLLIKQPVTSITSLLTWASWLLVPLASEAIALQVFGHCGRFSIEGCAVSLGVSSSPKNALVVLLAAMVILLLILLYVLRDWHTGVYCYPWSIGGIATLTTDAHLRKLIGQRIQDGPEQVTKASKDTRFRLGVSDHGYYTIMAEDRAQETGASPVISQRKTEISLPYLSGMKKWTHRAKRAVSNTTRSSRTPFICLTYTWRVVFLAFHMGVLALVIYYRVAQNTRTADILGFKPGFGSRFLFSALGKIISLFWSDFLISMATIHPFVLLSPPHPPQPASSSILIPRPTNEFSVIYWTMTQLITTKGNLKASFSLILASFVAILSKFLPVLMTNIPYTLQQTYPSYIVCTTISMAILSLMIVTLLGSILLMGNWPYLPSDPRTIAGMMYYLLNSSFYDSYSSSNVQSSKSKPDDSTPADPPGHHDQISPAKPTTTPGKVFAGLGHLKQAERDKQITDLNYRYAYGELLPTRETHPTTQNAQSLPNPSTLSRRKKTSKTPRTMGIYIEHGNSAA</sequence>
<keyword evidence="4" id="KW-1185">Reference proteome</keyword>
<reference evidence="3" key="2">
    <citation type="submission" date="2023-05" db="EMBL/GenBank/DDBJ databases">
        <authorList>
            <consortium name="Lawrence Berkeley National Laboratory"/>
            <person name="Steindorff A."/>
            <person name="Hensen N."/>
            <person name="Bonometti L."/>
            <person name="Westerberg I."/>
            <person name="Brannstrom I.O."/>
            <person name="Guillou S."/>
            <person name="Cros-Aarteil S."/>
            <person name="Calhoun S."/>
            <person name="Haridas S."/>
            <person name="Kuo A."/>
            <person name="Mondo S."/>
            <person name="Pangilinan J."/>
            <person name="Riley R."/>
            <person name="Labutti K."/>
            <person name="Andreopoulos B."/>
            <person name="Lipzen A."/>
            <person name="Chen C."/>
            <person name="Yanf M."/>
            <person name="Daum C."/>
            <person name="Ng V."/>
            <person name="Clum A."/>
            <person name="Ohm R."/>
            <person name="Martin F."/>
            <person name="Silar P."/>
            <person name="Natvig D."/>
            <person name="Lalanne C."/>
            <person name="Gautier V."/>
            <person name="Ament-Velasquez S.L."/>
            <person name="Kruys A."/>
            <person name="Hutchinson M.I."/>
            <person name="Powell A.J."/>
            <person name="Barry K."/>
            <person name="Miller A.N."/>
            <person name="Grigoriev I.V."/>
            <person name="Debuchy R."/>
            <person name="Gladieux P."/>
            <person name="Thoren M.H."/>
            <person name="Johannesson H."/>
        </authorList>
    </citation>
    <scope>NUCLEOTIDE SEQUENCE</scope>
    <source>
        <strain evidence="3">PSN293</strain>
    </source>
</reference>
<feature type="transmembrane region" description="Helical" evidence="2">
    <location>
        <begin position="36"/>
        <end position="56"/>
    </location>
</feature>
<keyword evidence="2" id="KW-1133">Transmembrane helix</keyword>
<proteinExistence type="predicted"/>
<feature type="transmembrane region" description="Helical" evidence="2">
    <location>
        <begin position="828"/>
        <end position="848"/>
    </location>
</feature>
<feature type="region of interest" description="Disordered" evidence="1">
    <location>
        <begin position="338"/>
        <end position="360"/>
    </location>
</feature>
<evidence type="ECO:0000313" key="4">
    <source>
        <dbReference type="Proteomes" id="UP001301769"/>
    </source>
</evidence>
<feature type="transmembrane region" description="Helical" evidence="2">
    <location>
        <begin position="458"/>
        <end position="479"/>
    </location>
</feature>
<feature type="transmembrane region" description="Helical" evidence="2">
    <location>
        <begin position="716"/>
        <end position="738"/>
    </location>
</feature>
<evidence type="ECO:0000256" key="2">
    <source>
        <dbReference type="SAM" id="Phobius"/>
    </source>
</evidence>
<reference evidence="3" key="1">
    <citation type="journal article" date="2023" name="Mol. Phylogenet. Evol.">
        <title>Genome-scale phylogeny and comparative genomics of the fungal order Sordariales.</title>
        <authorList>
            <person name="Hensen N."/>
            <person name="Bonometti L."/>
            <person name="Westerberg I."/>
            <person name="Brannstrom I.O."/>
            <person name="Guillou S."/>
            <person name="Cros-Aarteil S."/>
            <person name="Calhoun S."/>
            <person name="Haridas S."/>
            <person name="Kuo A."/>
            <person name="Mondo S."/>
            <person name="Pangilinan J."/>
            <person name="Riley R."/>
            <person name="LaButti K."/>
            <person name="Andreopoulos B."/>
            <person name="Lipzen A."/>
            <person name="Chen C."/>
            <person name="Yan M."/>
            <person name="Daum C."/>
            <person name="Ng V."/>
            <person name="Clum A."/>
            <person name="Steindorff A."/>
            <person name="Ohm R.A."/>
            <person name="Martin F."/>
            <person name="Silar P."/>
            <person name="Natvig D.O."/>
            <person name="Lalanne C."/>
            <person name="Gautier V."/>
            <person name="Ament-Velasquez S.L."/>
            <person name="Kruys A."/>
            <person name="Hutchinson M.I."/>
            <person name="Powell A.J."/>
            <person name="Barry K."/>
            <person name="Miller A.N."/>
            <person name="Grigoriev I.V."/>
            <person name="Debuchy R."/>
            <person name="Gladieux P."/>
            <person name="Hiltunen Thoren M."/>
            <person name="Johannesson H."/>
        </authorList>
    </citation>
    <scope>NUCLEOTIDE SEQUENCE</scope>
    <source>
        <strain evidence="3">PSN293</strain>
    </source>
</reference>
<feature type="transmembrane region" description="Helical" evidence="2">
    <location>
        <begin position="860"/>
        <end position="889"/>
    </location>
</feature>
<feature type="region of interest" description="Disordered" evidence="1">
    <location>
        <begin position="987"/>
        <end position="1030"/>
    </location>
</feature>
<dbReference type="Pfam" id="PF11915">
    <property type="entry name" value="DUF3433"/>
    <property type="match status" value="2"/>
</dbReference>
<feature type="transmembrane region" description="Helical" evidence="2">
    <location>
        <begin position="578"/>
        <end position="597"/>
    </location>
</feature>
<feature type="region of interest" description="Disordered" evidence="1">
    <location>
        <begin position="920"/>
        <end position="957"/>
    </location>
</feature>
<dbReference type="PANTHER" id="PTHR37544">
    <property type="entry name" value="SPRAY-RELATED"/>
    <property type="match status" value="1"/>
</dbReference>